<dbReference type="HOGENOM" id="CLU_3367054_0_0_5"/>
<feature type="region of interest" description="Disordered" evidence="1">
    <location>
        <begin position="1"/>
        <end position="35"/>
    </location>
</feature>
<dbReference type="STRING" id="1123069.ruthe_01788"/>
<organism evidence="2 3">
    <name type="scientific">Rubellimicrobium thermophilum DSM 16684</name>
    <dbReference type="NCBI Taxonomy" id="1123069"/>
    <lineage>
        <taxon>Bacteria</taxon>
        <taxon>Pseudomonadati</taxon>
        <taxon>Pseudomonadota</taxon>
        <taxon>Alphaproteobacteria</taxon>
        <taxon>Rhodobacterales</taxon>
        <taxon>Roseobacteraceae</taxon>
        <taxon>Rubellimicrobium</taxon>
    </lineage>
</organism>
<keyword evidence="3" id="KW-1185">Reference proteome</keyword>
<proteinExistence type="predicted"/>
<dbReference type="EMBL" id="AOLV01000016">
    <property type="protein sequence ID" value="EPX85196.1"/>
    <property type="molecule type" value="Genomic_DNA"/>
</dbReference>
<comment type="caution">
    <text evidence="2">The sequence shown here is derived from an EMBL/GenBank/DDBJ whole genome shotgun (WGS) entry which is preliminary data.</text>
</comment>
<sequence>MTSPQHAARIGRSPAPDVTAEAFEIVRPEAPGPGS</sequence>
<name>S9QUY9_9RHOB</name>
<evidence type="ECO:0000256" key="1">
    <source>
        <dbReference type="SAM" id="MobiDB-lite"/>
    </source>
</evidence>
<protein>
    <submittedName>
        <fullName evidence="2">Uncharacterized protein</fullName>
    </submittedName>
</protein>
<reference evidence="2 3" key="1">
    <citation type="journal article" date="2013" name="Stand. Genomic Sci.">
        <title>Genome sequence of the reddish-pigmented Rubellimicrobium thermophilum type strain (DSM 16684(T)), a member of the Roseobacter clade.</title>
        <authorList>
            <person name="Fiebig A."/>
            <person name="Riedel T."/>
            <person name="Gronow S."/>
            <person name="Petersen J."/>
            <person name="Klenk H.P."/>
            <person name="Goker M."/>
        </authorList>
    </citation>
    <scope>NUCLEOTIDE SEQUENCE [LARGE SCALE GENOMIC DNA]</scope>
    <source>
        <strain evidence="2 3">DSM 16684</strain>
    </source>
</reference>
<dbReference type="AlphaFoldDB" id="S9QUY9"/>
<dbReference type="Proteomes" id="UP000015346">
    <property type="component" value="Unassembled WGS sequence"/>
</dbReference>
<evidence type="ECO:0000313" key="3">
    <source>
        <dbReference type="Proteomes" id="UP000015346"/>
    </source>
</evidence>
<accession>S9QUY9</accession>
<gene>
    <name evidence="2" type="ORF">ruthe_01788</name>
</gene>
<evidence type="ECO:0000313" key="2">
    <source>
        <dbReference type="EMBL" id="EPX85196.1"/>
    </source>
</evidence>